<name>A0ABY8UT40_9BACI</name>
<keyword evidence="2" id="KW-0808">Transferase</keyword>
<reference evidence="2 3" key="1">
    <citation type="submission" date="2023-05" db="EMBL/GenBank/DDBJ databases">
        <title>Comparative genomics reveals the evidence of polycyclic aromatic hydrocarbons degradation in moderately halophilic genus Pontibacillus.</title>
        <authorList>
            <person name="Yang H."/>
            <person name="Qian Z."/>
        </authorList>
    </citation>
    <scope>NUCLEOTIDE SEQUENCE [LARGE SCALE GENOMIC DNA]</scope>
    <source>
        <strain evidence="3">HN14</strain>
    </source>
</reference>
<sequence length="138" mass="15937">MHVEVAKEDHLSAIIKIDEGVVGTDRRKEIVEESIKKRNCLVAIEEGEVKGFLLFDTTFFDHAFISLVMVPPKERRKRIASMLLKEMVHLSPTEKIFSSTNQSNEQMQQVFYKNGFKRSGIIENLDEGDPELIYYCSR</sequence>
<protein>
    <submittedName>
        <fullName evidence="2">GNAT family N-acetyltransferase</fullName>
        <ecNumber evidence="2">2.3.1.-</ecNumber>
    </submittedName>
</protein>
<dbReference type="CDD" id="cd04301">
    <property type="entry name" value="NAT_SF"/>
    <property type="match status" value="1"/>
</dbReference>
<dbReference type="Gene3D" id="3.40.630.30">
    <property type="match status" value="1"/>
</dbReference>
<evidence type="ECO:0000313" key="3">
    <source>
        <dbReference type="Proteomes" id="UP001236652"/>
    </source>
</evidence>
<keyword evidence="3" id="KW-1185">Reference proteome</keyword>
<dbReference type="SUPFAM" id="SSF55729">
    <property type="entry name" value="Acyl-CoA N-acyltransferases (Nat)"/>
    <property type="match status" value="1"/>
</dbReference>
<accession>A0ABY8UT40</accession>
<dbReference type="InterPro" id="IPR000182">
    <property type="entry name" value="GNAT_dom"/>
</dbReference>
<dbReference type="EC" id="2.3.1.-" evidence="2"/>
<proteinExistence type="predicted"/>
<dbReference type="Pfam" id="PF00583">
    <property type="entry name" value="Acetyltransf_1"/>
    <property type="match status" value="1"/>
</dbReference>
<evidence type="ECO:0000313" key="2">
    <source>
        <dbReference type="EMBL" id="WIF96840.1"/>
    </source>
</evidence>
<dbReference type="EMBL" id="CP126446">
    <property type="protein sequence ID" value="WIF96840.1"/>
    <property type="molecule type" value="Genomic_DNA"/>
</dbReference>
<dbReference type="RefSeq" id="WP_231417104.1">
    <property type="nucleotide sequence ID" value="NZ_CP126446.1"/>
</dbReference>
<evidence type="ECO:0000259" key="1">
    <source>
        <dbReference type="PROSITE" id="PS51186"/>
    </source>
</evidence>
<keyword evidence="2" id="KW-0012">Acyltransferase</keyword>
<feature type="domain" description="N-acetyltransferase" evidence="1">
    <location>
        <begin position="1"/>
        <end position="138"/>
    </location>
</feature>
<dbReference type="PROSITE" id="PS51186">
    <property type="entry name" value="GNAT"/>
    <property type="match status" value="1"/>
</dbReference>
<gene>
    <name evidence="2" type="ORF">QNI29_13905</name>
</gene>
<dbReference type="InterPro" id="IPR016181">
    <property type="entry name" value="Acyl_CoA_acyltransferase"/>
</dbReference>
<dbReference type="Proteomes" id="UP001236652">
    <property type="component" value="Chromosome"/>
</dbReference>
<dbReference type="GO" id="GO:0016746">
    <property type="term" value="F:acyltransferase activity"/>
    <property type="evidence" value="ECO:0007669"/>
    <property type="project" value="UniProtKB-KW"/>
</dbReference>
<organism evidence="2 3">
    <name type="scientific">Pontibacillus chungwhensis</name>
    <dbReference type="NCBI Taxonomy" id="265426"/>
    <lineage>
        <taxon>Bacteria</taxon>
        <taxon>Bacillati</taxon>
        <taxon>Bacillota</taxon>
        <taxon>Bacilli</taxon>
        <taxon>Bacillales</taxon>
        <taxon>Bacillaceae</taxon>
        <taxon>Pontibacillus</taxon>
    </lineage>
</organism>